<reference evidence="2" key="1">
    <citation type="submission" date="2021-06" db="EMBL/GenBank/DDBJ databases">
        <title>Vibrio nov. sp., novel gut bacterium isolated from Yellow Sea oyster.</title>
        <authorList>
            <person name="Muhammad N."/>
            <person name="Nguyen T.H."/>
            <person name="Lee Y.-J."/>
            <person name="Ko J."/>
            <person name="Kim S.-G."/>
        </authorList>
    </citation>
    <scope>NUCLEOTIDE SEQUENCE</scope>
    <source>
        <strain evidence="2">OG9-811</strain>
    </source>
</reference>
<gene>
    <name evidence="2" type="ORF">KNV97_14785</name>
</gene>
<evidence type="ECO:0000256" key="1">
    <source>
        <dbReference type="SAM" id="MobiDB-lite"/>
    </source>
</evidence>
<keyword evidence="3" id="KW-1185">Reference proteome</keyword>
<protein>
    <recommendedName>
        <fullName evidence="4">ATP-binding protein</fullName>
    </recommendedName>
</protein>
<dbReference type="KEGG" id="vos:KNV97_14785"/>
<dbReference type="AlphaFoldDB" id="A0A975U7Q3"/>
<dbReference type="Gene3D" id="3.30.565.10">
    <property type="entry name" value="Histidine kinase-like ATPase, C-terminal domain"/>
    <property type="match status" value="1"/>
</dbReference>
<evidence type="ECO:0000313" key="3">
    <source>
        <dbReference type="Proteomes" id="UP000694232"/>
    </source>
</evidence>
<feature type="region of interest" description="Disordered" evidence="1">
    <location>
        <begin position="1"/>
        <end position="29"/>
    </location>
</feature>
<dbReference type="RefSeq" id="WP_032477056.1">
    <property type="nucleotide sequence ID" value="NZ_CP076643.1"/>
</dbReference>
<name>A0A975U7Q3_9VIBR</name>
<evidence type="ECO:0000313" key="2">
    <source>
        <dbReference type="EMBL" id="QXO16738.1"/>
    </source>
</evidence>
<dbReference type="SUPFAM" id="SSF55874">
    <property type="entry name" value="ATPase domain of HSP90 chaperone/DNA topoisomerase II/histidine kinase"/>
    <property type="match status" value="1"/>
</dbReference>
<organism evidence="2 3">
    <name type="scientific">Vibrio ostreae</name>
    <dbReference type="NCBI Taxonomy" id="2841925"/>
    <lineage>
        <taxon>Bacteria</taxon>
        <taxon>Pseudomonadati</taxon>
        <taxon>Pseudomonadota</taxon>
        <taxon>Gammaproteobacteria</taxon>
        <taxon>Vibrionales</taxon>
        <taxon>Vibrionaceae</taxon>
        <taxon>Vibrio</taxon>
    </lineage>
</organism>
<dbReference type="Proteomes" id="UP000694232">
    <property type="component" value="Chromosome 1"/>
</dbReference>
<evidence type="ECO:0008006" key="4">
    <source>
        <dbReference type="Google" id="ProtNLM"/>
    </source>
</evidence>
<dbReference type="InterPro" id="IPR036890">
    <property type="entry name" value="HATPase_C_sf"/>
</dbReference>
<dbReference type="EMBL" id="CP076643">
    <property type="protein sequence ID" value="QXO16738.1"/>
    <property type="molecule type" value="Genomic_DNA"/>
</dbReference>
<sequence length="339" mass="38700">MRQVSRESEYRTWRRRTQHNESRKDKKYNPRSDEIKVHRVLGWEQISVPSHLDLYNEETRESTLEFLGLVEKFALERRVALDCSHAESVSAAALLLLYATIDSLKSNDKSKLVRFQNLKGKFKFAIERSGLKGITLNKEPSVVDEQTGPLPVIKGTARGEEFEAVIDYVQHRIFENDMTPEEENIWAAAVMETVSNVKLHAYEDASDKPWWIICSVIDDNLYLAICDRGVGIPNTIKEQGWIRSIVDKSPALVKRLLSEADSDSIELSMMLGETSTKKDKHGLGSKSIQALVDENPDGALWVFSNRGVYYREDHSVELKDFSRSISGTLVQWNIKLKNQ</sequence>
<proteinExistence type="predicted"/>
<accession>A0A975U7Q3</accession>